<dbReference type="CDD" id="cd07207">
    <property type="entry name" value="Pat_ExoU_VipD_like"/>
    <property type="match status" value="1"/>
</dbReference>
<dbReference type="RefSeq" id="WP_063180342.1">
    <property type="nucleotide sequence ID" value="NZ_LQNT01000009.1"/>
</dbReference>
<dbReference type="GO" id="GO:0016787">
    <property type="term" value="F:hydrolase activity"/>
    <property type="evidence" value="ECO:0007669"/>
    <property type="project" value="UniProtKB-UniRule"/>
</dbReference>
<dbReference type="InterPro" id="IPR052580">
    <property type="entry name" value="Lipid_Hydrolase"/>
</dbReference>
<reference evidence="4 5" key="1">
    <citation type="submission" date="2016-01" db="EMBL/GenBank/DDBJ databases">
        <title>Whole genome sequencing of Bhargavaea cecembensis T14.</title>
        <authorList>
            <person name="Hong K.W."/>
        </authorList>
    </citation>
    <scope>NUCLEOTIDE SEQUENCE [LARGE SCALE GENOMIC DNA]</scope>
    <source>
        <strain evidence="4 5">T14</strain>
    </source>
</reference>
<dbReference type="PANTHER" id="PTHR46394:SF1">
    <property type="entry name" value="PNPLA DOMAIN-CONTAINING PROTEIN"/>
    <property type="match status" value="1"/>
</dbReference>
<feature type="short sequence motif" description="GXSXG" evidence="2">
    <location>
        <begin position="36"/>
        <end position="40"/>
    </location>
</feature>
<name>A0A163FGM3_9BACL</name>
<dbReference type="Gene3D" id="3.40.1090.10">
    <property type="entry name" value="Cytosolic phospholipase A2 catalytic domain"/>
    <property type="match status" value="2"/>
</dbReference>
<comment type="caution">
    <text evidence="4">The sequence shown here is derived from an EMBL/GenBank/DDBJ whole genome shotgun (WGS) entry which is preliminary data.</text>
</comment>
<accession>A0A163FGM3</accession>
<evidence type="ECO:0000313" key="4">
    <source>
        <dbReference type="EMBL" id="KZE38637.1"/>
    </source>
</evidence>
<evidence type="ECO:0000256" key="1">
    <source>
        <dbReference type="ARBA" id="ARBA00023098"/>
    </source>
</evidence>
<dbReference type="OrthoDB" id="9770965at2"/>
<feature type="short sequence motif" description="GXGXXG" evidence="2">
    <location>
        <begin position="9"/>
        <end position="14"/>
    </location>
</feature>
<evidence type="ECO:0000259" key="3">
    <source>
        <dbReference type="PROSITE" id="PS51635"/>
    </source>
</evidence>
<protein>
    <recommendedName>
        <fullName evidence="3">PNPLA domain-containing protein</fullName>
    </recommendedName>
</protein>
<feature type="domain" description="PNPLA" evidence="3">
    <location>
        <begin position="5"/>
        <end position="196"/>
    </location>
</feature>
<feature type="active site" description="Nucleophile" evidence="2">
    <location>
        <position position="38"/>
    </location>
</feature>
<dbReference type="Proteomes" id="UP000076490">
    <property type="component" value="Unassembled WGS sequence"/>
</dbReference>
<feature type="active site" description="Proton acceptor" evidence="2">
    <location>
        <position position="183"/>
    </location>
</feature>
<dbReference type="SUPFAM" id="SSF52151">
    <property type="entry name" value="FabD/lysophospholipase-like"/>
    <property type="match status" value="1"/>
</dbReference>
<dbReference type="EMBL" id="LQNT01000009">
    <property type="protein sequence ID" value="KZE38637.1"/>
    <property type="molecule type" value="Genomic_DNA"/>
</dbReference>
<feature type="short sequence motif" description="DGA/G" evidence="2">
    <location>
        <begin position="183"/>
        <end position="185"/>
    </location>
</feature>
<evidence type="ECO:0000256" key="2">
    <source>
        <dbReference type="PROSITE-ProRule" id="PRU01161"/>
    </source>
</evidence>
<evidence type="ECO:0000313" key="5">
    <source>
        <dbReference type="Proteomes" id="UP000076490"/>
    </source>
</evidence>
<dbReference type="InterPro" id="IPR002641">
    <property type="entry name" value="PNPLA_dom"/>
</dbReference>
<dbReference type="InterPro" id="IPR016035">
    <property type="entry name" value="Acyl_Trfase/lysoPLipase"/>
</dbReference>
<keyword evidence="2" id="KW-0378">Hydrolase</keyword>
<proteinExistence type="predicted"/>
<dbReference type="PROSITE" id="PS51635">
    <property type="entry name" value="PNPLA"/>
    <property type="match status" value="1"/>
</dbReference>
<dbReference type="PANTHER" id="PTHR46394">
    <property type="entry name" value="ANNEXIN"/>
    <property type="match status" value="1"/>
</dbReference>
<keyword evidence="1 2" id="KW-0443">Lipid metabolism</keyword>
<sequence length="306" mass="34727">MRVDGVFSGGGLKGLALVGAYEELEKQGLTFRRIAGTSAGSILAAFIAAGFTSREIAELLAEQDFSELLDKRASLVPTRLMKWLNLYWRMGLYQGKALEDWFTEKLLEKQVYTFGDLEPGRLKLVASDLTNGKMLVLPDDLEKYGIPAETFPIGRALRMSCGIPYFFEPVRLFTSGGEAIVVDGGVLSNFPMWIFDDEKGKRERPVIGLKLSRSQEERRPHQIHNSLDLFEALFSTMKNAHDERYISKELARDVVFIPMDDVKATDFDMDREQMEILMERGRDRTRLFLKTWRQTSGPGRASIRVV</sequence>
<dbReference type="AlphaFoldDB" id="A0A163FGM3"/>
<dbReference type="Pfam" id="PF01734">
    <property type="entry name" value="Patatin"/>
    <property type="match status" value="1"/>
</dbReference>
<keyword evidence="2" id="KW-0442">Lipid degradation</keyword>
<dbReference type="GO" id="GO:0016042">
    <property type="term" value="P:lipid catabolic process"/>
    <property type="evidence" value="ECO:0007669"/>
    <property type="project" value="UniProtKB-UniRule"/>
</dbReference>
<organism evidence="4 5">
    <name type="scientific">Bhargavaea cecembensis</name>
    <dbReference type="NCBI Taxonomy" id="394098"/>
    <lineage>
        <taxon>Bacteria</taxon>
        <taxon>Bacillati</taxon>
        <taxon>Bacillota</taxon>
        <taxon>Bacilli</taxon>
        <taxon>Bacillales</taxon>
        <taxon>Caryophanaceae</taxon>
        <taxon>Bhargavaea</taxon>
    </lineage>
</organism>
<gene>
    <name evidence="4" type="ORF">AV656_06950</name>
</gene>